<keyword evidence="10" id="KW-0636">Prenylation</keyword>
<evidence type="ECO:0000256" key="11">
    <source>
        <dbReference type="SAM" id="MobiDB-lite"/>
    </source>
</evidence>
<dbReference type="Pfam" id="PF00631">
    <property type="entry name" value="G-gamma"/>
    <property type="match status" value="1"/>
</dbReference>
<reference evidence="13" key="1">
    <citation type="submission" date="2020-05" db="EMBL/GenBank/DDBJ databases">
        <title>Mycena genomes resolve the evolution of fungal bioluminescence.</title>
        <authorList>
            <person name="Tsai I.J."/>
        </authorList>
    </citation>
    <scope>NUCLEOTIDE SEQUENCE</scope>
    <source>
        <strain evidence="13">CCC161011</strain>
    </source>
</reference>
<evidence type="ECO:0000256" key="7">
    <source>
        <dbReference type="ARBA" id="ARBA00023139"/>
    </source>
</evidence>
<comment type="caution">
    <text evidence="13">The sequence shown here is derived from an EMBL/GenBank/DDBJ whole genome shotgun (WGS) entry which is preliminary data.</text>
</comment>
<dbReference type="PANTHER" id="PTHR28189">
    <property type="entry name" value="GUANINE NUCLEOTIDE-BINDING PROTEIN SUBUNIT GAMMA"/>
    <property type="match status" value="1"/>
</dbReference>
<dbReference type="AlphaFoldDB" id="A0A8H7CJX5"/>
<evidence type="ECO:0000256" key="6">
    <source>
        <dbReference type="ARBA" id="ARBA00023136"/>
    </source>
</evidence>
<comment type="subunit">
    <text evidence="3">G proteins are composed of 3 units, alpha, beta and gamma.</text>
</comment>
<keyword evidence="5" id="KW-0488">Methylation</keyword>
<dbReference type="InterPro" id="IPR015898">
    <property type="entry name" value="G-protein_gamma-like_dom"/>
</dbReference>
<evidence type="ECO:0000313" key="14">
    <source>
        <dbReference type="Proteomes" id="UP000620124"/>
    </source>
</evidence>
<dbReference type="GO" id="GO:0031681">
    <property type="term" value="F:G-protein beta-subunit binding"/>
    <property type="evidence" value="ECO:0007669"/>
    <property type="project" value="InterPro"/>
</dbReference>
<dbReference type="PANTHER" id="PTHR28189:SF1">
    <property type="entry name" value="GUANINE NUCLEOTIDE-BINDING PROTEIN SUBUNIT GAMMA"/>
    <property type="match status" value="1"/>
</dbReference>
<protein>
    <recommendedName>
        <fullName evidence="4">Guanine nucleotide-binding protein subunit gamma</fullName>
    </recommendedName>
</protein>
<evidence type="ECO:0000259" key="12">
    <source>
        <dbReference type="PROSITE" id="PS50058"/>
    </source>
</evidence>
<dbReference type="GO" id="GO:0000750">
    <property type="term" value="P:pheromone-dependent signal transduction involved in conjugation with cellular fusion"/>
    <property type="evidence" value="ECO:0007669"/>
    <property type="project" value="InterPro"/>
</dbReference>
<evidence type="ECO:0000256" key="9">
    <source>
        <dbReference type="ARBA" id="ARBA00023288"/>
    </source>
</evidence>
<dbReference type="Gene3D" id="4.10.260.10">
    <property type="entry name" value="Transducin (heterotrimeric G protein), gamma chain"/>
    <property type="match status" value="1"/>
</dbReference>
<comment type="similarity">
    <text evidence="2">Belongs to the G protein gamma family.</text>
</comment>
<dbReference type="OrthoDB" id="19232at2759"/>
<evidence type="ECO:0000256" key="10">
    <source>
        <dbReference type="ARBA" id="ARBA00023289"/>
    </source>
</evidence>
<keyword evidence="6" id="KW-0472">Membrane</keyword>
<keyword evidence="9" id="KW-0449">Lipoprotein</keyword>
<evidence type="ECO:0000256" key="4">
    <source>
        <dbReference type="ARBA" id="ARBA00016111"/>
    </source>
</evidence>
<proteinExistence type="inferred from homology"/>
<evidence type="ECO:0000256" key="5">
    <source>
        <dbReference type="ARBA" id="ARBA00022481"/>
    </source>
</evidence>
<comment type="subcellular location">
    <subcellularLocation>
        <location evidence="1">Membrane</location>
        <topology evidence="1">Peripheral membrane protein</topology>
    </subcellularLocation>
</comment>
<evidence type="ECO:0000313" key="13">
    <source>
        <dbReference type="EMBL" id="KAF7338083.1"/>
    </source>
</evidence>
<dbReference type="InterPro" id="IPR041848">
    <property type="entry name" value="Ste18_fungal"/>
</dbReference>
<dbReference type="SUPFAM" id="SSF48670">
    <property type="entry name" value="Transducin (heterotrimeric G protein), gamma chain"/>
    <property type="match status" value="1"/>
</dbReference>
<dbReference type="Proteomes" id="UP000620124">
    <property type="component" value="Unassembled WGS sequence"/>
</dbReference>
<dbReference type="SMART" id="SM01224">
    <property type="entry name" value="G_gamma"/>
    <property type="match status" value="1"/>
</dbReference>
<feature type="region of interest" description="Disordered" evidence="11">
    <location>
        <begin position="1"/>
        <end position="38"/>
    </location>
</feature>
<sequence>MSALSVNSTYSRTLHQNQQSRRSLSRMSTRAGGRQAMSELKLRRVIEHNQRLREDLARPRVRVSEASASLIRYCKTTKDHLVPSVWGPVGRAEDPYGAQTKGCQCSIQ</sequence>
<gene>
    <name evidence="13" type="ORF">MVEN_02032800</name>
</gene>
<evidence type="ECO:0000256" key="2">
    <source>
        <dbReference type="ARBA" id="ARBA00007431"/>
    </source>
</evidence>
<dbReference type="GO" id="GO:0007186">
    <property type="term" value="P:G protein-coupled receptor signaling pathway"/>
    <property type="evidence" value="ECO:0007669"/>
    <property type="project" value="InterPro"/>
</dbReference>
<feature type="compositionally biased region" description="Polar residues" evidence="11">
    <location>
        <begin position="1"/>
        <end position="28"/>
    </location>
</feature>
<dbReference type="InterPro" id="IPR036284">
    <property type="entry name" value="GGL_sf"/>
</dbReference>
<evidence type="ECO:0000256" key="3">
    <source>
        <dbReference type="ARBA" id="ARBA00011581"/>
    </source>
</evidence>
<dbReference type="EMBL" id="JACAZI010000021">
    <property type="protein sequence ID" value="KAF7338083.1"/>
    <property type="molecule type" value="Genomic_DNA"/>
</dbReference>
<keyword evidence="7" id="KW-0564">Palmitate</keyword>
<dbReference type="PROSITE" id="PS50058">
    <property type="entry name" value="G_PROTEIN_GAMMA"/>
    <property type="match status" value="1"/>
</dbReference>
<evidence type="ECO:0000256" key="8">
    <source>
        <dbReference type="ARBA" id="ARBA00023224"/>
    </source>
</evidence>
<dbReference type="FunFam" id="4.10.260.10:FF:000003">
    <property type="entry name" value="G-protein complex gamma subunit Ste18/GpgA"/>
    <property type="match status" value="1"/>
</dbReference>
<feature type="domain" description="G protein gamma" evidence="12">
    <location>
        <begin position="50"/>
        <end position="108"/>
    </location>
</feature>
<keyword evidence="8" id="KW-0807">Transducer</keyword>
<evidence type="ECO:0000256" key="1">
    <source>
        <dbReference type="ARBA" id="ARBA00004170"/>
    </source>
</evidence>
<name>A0A8H7CJX5_9AGAR</name>
<accession>A0A8H7CJX5</accession>
<organism evidence="13 14">
    <name type="scientific">Mycena venus</name>
    <dbReference type="NCBI Taxonomy" id="2733690"/>
    <lineage>
        <taxon>Eukaryota</taxon>
        <taxon>Fungi</taxon>
        <taxon>Dikarya</taxon>
        <taxon>Basidiomycota</taxon>
        <taxon>Agaricomycotina</taxon>
        <taxon>Agaricomycetes</taxon>
        <taxon>Agaricomycetidae</taxon>
        <taxon>Agaricales</taxon>
        <taxon>Marasmiineae</taxon>
        <taxon>Mycenaceae</taxon>
        <taxon>Mycena</taxon>
    </lineage>
</organism>
<dbReference type="GO" id="GO:0005834">
    <property type="term" value="C:heterotrimeric G-protein complex"/>
    <property type="evidence" value="ECO:0007669"/>
    <property type="project" value="TreeGrafter"/>
</dbReference>
<keyword evidence="14" id="KW-1185">Reference proteome</keyword>